<name>A0A9N9YUY2_9HYPO</name>
<evidence type="ECO:0000259" key="1">
    <source>
        <dbReference type="Pfam" id="PF24539"/>
    </source>
</evidence>
<reference evidence="2" key="1">
    <citation type="submission" date="2021-10" db="EMBL/GenBank/DDBJ databases">
        <authorList>
            <person name="Piombo E."/>
        </authorList>
    </citation>
    <scope>NUCLEOTIDE SEQUENCE</scope>
</reference>
<comment type="caution">
    <text evidence="2">The sequence shown here is derived from an EMBL/GenBank/DDBJ whole genome shotgun (WGS) entry which is preliminary data.</text>
</comment>
<dbReference type="Pfam" id="PF24539">
    <property type="entry name" value="DUF7600"/>
    <property type="match status" value="1"/>
</dbReference>
<proteinExistence type="predicted"/>
<dbReference type="InterPro" id="IPR056021">
    <property type="entry name" value="DUF7600"/>
</dbReference>
<dbReference type="OrthoDB" id="5273847at2759"/>
<organism evidence="2 3">
    <name type="scientific">Clonostachys solani</name>
    <dbReference type="NCBI Taxonomy" id="160281"/>
    <lineage>
        <taxon>Eukaryota</taxon>
        <taxon>Fungi</taxon>
        <taxon>Dikarya</taxon>
        <taxon>Ascomycota</taxon>
        <taxon>Pezizomycotina</taxon>
        <taxon>Sordariomycetes</taxon>
        <taxon>Hypocreomycetidae</taxon>
        <taxon>Hypocreales</taxon>
        <taxon>Bionectriaceae</taxon>
        <taxon>Clonostachys</taxon>
    </lineage>
</organism>
<feature type="domain" description="DUF7600" evidence="1">
    <location>
        <begin position="312"/>
        <end position="441"/>
    </location>
</feature>
<accession>A0A9N9YUY2</accession>
<feature type="non-terminal residue" evidence="2">
    <location>
        <position position="602"/>
    </location>
</feature>
<dbReference type="Proteomes" id="UP000775872">
    <property type="component" value="Unassembled WGS sequence"/>
</dbReference>
<evidence type="ECO:0000313" key="2">
    <source>
        <dbReference type="EMBL" id="CAH0045941.1"/>
    </source>
</evidence>
<dbReference type="EMBL" id="CABFOC020000013">
    <property type="protein sequence ID" value="CAH0045941.1"/>
    <property type="molecule type" value="Genomic_DNA"/>
</dbReference>
<evidence type="ECO:0000313" key="3">
    <source>
        <dbReference type="Proteomes" id="UP000775872"/>
    </source>
</evidence>
<protein>
    <recommendedName>
        <fullName evidence="1">DUF7600 domain-containing protein</fullName>
    </recommendedName>
</protein>
<dbReference type="AlphaFoldDB" id="A0A9N9YUY2"/>
<sequence>LSYTFTFTLDPDLAAMESTCALCGVSICWESPERWLREFRAVYTHNRNWSDIKLSGVGIASEESFTAICPEDSDRKHDDEDLADDDTVYIGLGSSSLRTESISGLQPPEFTGFGIHSACWNLLTRLFQPDLELLFHACLSMPIGPRDTVDWGHDYDSAAFYSKGPVPEIDCYDPGTMALFNELCGVYTNLKASHHAWTRQKIGLTYSIITDKDSSLDHHQLTINRPSRTFATLDLPEVFWASRFGRGHEFHCVFESLENHPKTWRTFYIMLRMLDLSVPALQNRHRVWSLALRLRSLLDQMAGVACQGQSRATFFEPEGVPNGDQKHWSTAGRAVRPPTRTPFYSGCLPLRSRQVTWVSPLRVSRLMLSFISINGDRYISGLRFVKEQGGDDCLGYIHPATEEPISLPRPGEIREWWFGVDSRGIKAISLKTESGWNSPWYSLPFTTCFFGGAENPAPSTLIQVVAHTYDMFTLAGLEFIHTDDSKNILLGHRGPFEKMPGNRVYAYSEDRRLPFSIDGPGGERIIGMQVEKSWGNVRGIKLETNRDRVIGYGPENSRPNSENWITVKPCGSLVVGIFAQCGATLSNFGLLSIDEIDQMVKR</sequence>
<keyword evidence="3" id="KW-1185">Reference proteome</keyword>
<gene>
    <name evidence="2" type="ORF">CSOL1703_00012574</name>
</gene>
<dbReference type="InterPro" id="IPR036404">
    <property type="entry name" value="Jacalin-like_lectin_dom_sf"/>
</dbReference>
<dbReference type="SUPFAM" id="SSF51101">
    <property type="entry name" value="Mannose-binding lectins"/>
    <property type="match status" value="1"/>
</dbReference>